<reference evidence="2" key="2">
    <citation type="submission" date="2020-05" db="UniProtKB">
        <authorList>
            <consortium name="EnsemblMetazoa"/>
        </authorList>
    </citation>
    <scope>IDENTIFICATION</scope>
    <source>
        <strain evidence="2">IAEA</strain>
    </source>
</reference>
<dbReference type="STRING" id="7398.A0A1A9ZZC2"/>
<evidence type="ECO:0000313" key="2">
    <source>
        <dbReference type="EnsemblMetazoa" id="GPAI029612-PA"/>
    </source>
</evidence>
<dbReference type="Pfam" id="PF01112">
    <property type="entry name" value="Asparaginase_2"/>
    <property type="match status" value="1"/>
</dbReference>
<dbReference type="GO" id="GO:0016787">
    <property type="term" value="F:hydrolase activity"/>
    <property type="evidence" value="ECO:0007669"/>
    <property type="project" value="InterPro"/>
</dbReference>
<dbReference type="AlphaFoldDB" id="A0A1A9ZZC2"/>
<dbReference type="EnsemblMetazoa" id="GPAI029612-RA">
    <property type="protein sequence ID" value="GPAI029612-PA"/>
    <property type="gene ID" value="GPAI029612"/>
</dbReference>
<sequence>MRGTMRRAGSSDLRKYFLPSQHICLEALGFRFKLNNFETPRINPENKNILNIRSCRIIVINQPGQIYAGTSTNGATHKMGPGAGAYANNEVGAAVAIGDRDIMMRFLPSLLAVEALRSVCMLSLGCSQPTSACYSIEQKEFHHQLVKHNLEIKNLKI</sequence>
<dbReference type="SUPFAM" id="SSF56235">
    <property type="entry name" value="N-terminal nucleophile aminohydrolases (Ntn hydrolases)"/>
    <property type="match status" value="1"/>
</dbReference>
<dbReference type="InterPro" id="IPR029055">
    <property type="entry name" value="Ntn_hydrolases_N"/>
</dbReference>
<dbReference type="VEuPathDB" id="VectorBase:GPAI029612"/>
<proteinExistence type="inferred from homology"/>
<dbReference type="Gene3D" id="3.60.20.30">
    <property type="entry name" value="(Glycosyl)asparaginase"/>
    <property type="match status" value="1"/>
</dbReference>
<dbReference type="InterPro" id="IPR000246">
    <property type="entry name" value="Peptidase_T2"/>
</dbReference>
<accession>A0A1A9ZZC2</accession>
<protein>
    <recommendedName>
        <fullName evidence="4">Asparaginase</fullName>
    </recommendedName>
</protein>
<name>A0A1A9ZZC2_GLOPL</name>
<comment type="similarity">
    <text evidence="1">Belongs to the Ntn-hydrolase family.</text>
</comment>
<organism evidence="2 3">
    <name type="scientific">Glossina pallidipes</name>
    <name type="common">Tsetse fly</name>
    <dbReference type="NCBI Taxonomy" id="7398"/>
    <lineage>
        <taxon>Eukaryota</taxon>
        <taxon>Metazoa</taxon>
        <taxon>Ecdysozoa</taxon>
        <taxon>Arthropoda</taxon>
        <taxon>Hexapoda</taxon>
        <taxon>Insecta</taxon>
        <taxon>Pterygota</taxon>
        <taxon>Neoptera</taxon>
        <taxon>Endopterygota</taxon>
        <taxon>Diptera</taxon>
        <taxon>Brachycera</taxon>
        <taxon>Muscomorpha</taxon>
        <taxon>Hippoboscoidea</taxon>
        <taxon>Glossinidae</taxon>
        <taxon>Glossina</taxon>
    </lineage>
</organism>
<evidence type="ECO:0000313" key="3">
    <source>
        <dbReference type="Proteomes" id="UP000092445"/>
    </source>
</evidence>
<evidence type="ECO:0008006" key="4">
    <source>
        <dbReference type="Google" id="ProtNLM"/>
    </source>
</evidence>
<keyword evidence="3" id="KW-1185">Reference proteome</keyword>
<evidence type="ECO:0000256" key="1">
    <source>
        <dbReference type="ARBA" id="ARBA00010872"/>
    </source>
</evidence>
<reference evidence="3" key="1">
    <citation type="submission" date="2014-03" db="EMBL/GenBank/DDBJ databases">
        <authorList>
            <person name="Aksoy S."/>
            <person name="Warren W."/>
            <person name="Wilson R.K."/>
        </authorList>
    </citation>
    <scope>NUCLEOTIDE SEQUENCE [LARGE SCALE GENOMIC DNA]</scope>
    <source>
        <strain evidence="3">IAEA</strain>
    </source>
</reference>
<dbReference type="Proteomes" id="UP000092445">
    <property type="component" value="Unassembled WGS sequence"/>
</dbReference>